<proteinExistence type="predicted"/>
<evidence type="ECO:0000313" key="2">
    <source>
        <dbReference type="EMBL" id="EFU22533.1"/>
    </source>
</evidence>
<sequence>MLTTDRKNNYEKSRRRTTTMIESSHDAGSSPCFSHFAMKKR</sequence>
<reference evidence="2 3" key="1">
    <citation type="submission" date="2010-11" db="EMBL/GenBank/DDBJ databases">
        <authorList>
            <person name="Weinstock G."/>
            <person name="Sodergren E."/>
            <person name="Clifton S."/>
            <person name="Fulton L."/>
            <person name="Fulton B."/>
            <person name="Courtney L."/>
            <person name="Fronick C."/>
            <person name="Harrison M."/>
            <person name="Strong C."/>
            <person name="Farmer C."/>
            <person name="Delahaunty K."/>
            <person name="Markovic C."/>
            <person name="Hall O."/>
            <person name="Minx P."/>
            <person name="Tomlinson C."/>
            <person name="Mitreva M."/>
            <person name="Hou S."/>
            <person name="Chen J."/>
            <person name="Wollam A."/>
            <person name="Pepin K.H."/>
            <person name="Johnson M."/>
            <person name="Bhonagiri V."/>
            <person name="Zhang X."/>
            <person name="Suruliraj S."/>
            <person name="Warren W."/>
            <person name="Chinwalla A."/>
            <person name="Mardis E.R."/>
            <person name="Wilson R.K."/>
        </authorList>
    </citation>
    <scope>NUCLEOTIDE SEQUENCE [LARGE SCALE GENOMIC DNA]</scope>
    <source>
        <strain evidence="2 3">F0211</strain>
    </source>
</reference>
<feature type="region of interest" description="Disordered" evidence="1">
    <location>
        <begin position="1"/>
        <end position="41"/>
    </location>
</feature>
<gene>
    <name evidence="2" type="ORF">HMPREF0813_00848</name>
</gene>
<dbReference type="EMBL" id="AECT01000014">
    <property type="protein sequence ID" value="EFU22533.1"/>
    <property type="molecule type" value="Genomic_DNA"/>
</dbReference>
<protein>
    <submittedName>
        <fullName evidence="2">Uncharacterized protein</fullName>
    </submittedName>
</protein>
<accession>E6J0S5</accession>
<evidence type="ECO:0000313" key="3">
    <source>
        <dbReference type="Proteomes" id="UP000002973"/>
    </source>
</evidence>
<feature type="compositionally biased region" description="Basic and acidic residues" evidence="1">
    <location>
        <begin position="1"/>
        <end position="12"/>
    </location>
</feature>
<comment type="caution">
    <text evidence="2">The sequence shown here is derived from an EMBL/GenBank/DDBJ whole genome shotgun (WGS) entry which is preliminary data.</text>
</comment>
<dbReference type="Proteomes" id="UP000002973">
    <property type="component" value="Unassembled WGS sequence"/>
</dbReference>
<dbReference type="AlphaFoldDB" id="E6J0S5"/>
<name>E6J0S5_STRAP</name>
<evidence type="ECO:0000256" key="1">
    <source>
        <dbReference type="SAM" id="MobiDB-lite"/>
    </source>
</evidence>
<organism evidence="2 3">
    <name type="scientific">Streptococcus anginosus F0211</name>
    <dbReference type="NCBI Taxonomy" id="706437"/>
    <lineage>
        <taxon>Bacteria</taxon>
        <taxon>Bacillati</taxon>
        <taxon>Bacillota</taxon>
        <taxon>Bacilli</taxon>
        <taxon>Lactobacillales</taxon>
        <taxon>Streptococcaceae</taxon>
        <taxon>Streptococcus</taxon>
        <taxon>Streptococcus anginosus group</taxon>
    </lineage>
</organism>